<dbReference type="EC" id="5.6.2.4" evidence="9"/>
<feature type="binding site" evidence="11">
    <location>
        <begin position="46"/>
        <end position="53"/>
    </location>
    <ligand>
        <name>ATP</name>
        <dbReference type="ChEBI" id="CHEBI:30616"/>
    </ligand>
</feature>
<dbReference type="InterPro" id="IPR014017">
    <property type="entry name" value="DNA_helicase_UvrD-like_C"/>
</dbReference>
<comment type="similarity">
    <text evidence="1">Belongs to the helicase family. UvrD subfamily.</text>
</comment>
<dbReference type="Pfam" id="PF13361">
    <property type="entry name" value="UvrD_C"/>
    <property type="match status" value="1"/>
</dbReference>
<evidence type="ECO:0000256" key="1">
    <source>
        <dbReference type="ARBA" id="ARBA00009922"/>
    </source>
</evidence>
<dbReference type="GO" id="GO:0043138">
    <property type="term" value="F:3'-5' DNA helicase activity"/>
    <property type="evidence" value="ECO:0007669"/>
    <property type="project" value="UniProtKB-EC"/>
</dbReference>
<dbReference type="PROSITE" id="PS51217">
    <property type="entry name" value="UVRD_HELICASE_CTER"/>
    <property type="match status" value="1"/>
</dbReference>
<evidence type="ECO:0000256" key="7">
    <source>
        <dbReference type="ARBA" id="ARBA00023235"/>
    </source>
</evidence>
<organism evidence="15 16">
    <name type="scientific">Naumovozyma castellii</name>
    <name type="common">Yeast</name>
    <name type="synonym">Saccharomyces castellii</name>
    <dbReference type="NCBI Taxonomy" id="27288"/>
    <lineage>
        <taxon>Eukaryota</taxon>
        <taxon>Fungi</taxon>
        <taxon>Dikarya</taxon>
        <taxon>Ascomycota</taxon>
        <taxon>Saccharomycotina</taxon>
        <taxon>Saccharomycetes</taxon>
        <taxon>Saccharomycetales</taxon>
        <taxon>Saccharomycetaceae</taxon>
        <taxon>Naumovozyma</taxon>
    </lineage>
</organism>
<dbReference type="Gene3D" id="1.10.486.10">
    <property type="entry name" value="PCRA, domain 4"/>
    <property type="match status" value="2"/>
</dbReference>
<keyword evidence="2 11" id="KW-0547">Nucleotide-binding</keyword>
<feature type="region of interest" description="Disordered" evidence="12">
    <location>
        <begin position="696"/>
        <end position="731"/>
    </location>
</feature>
<feature type="region of interest" description="Disordered" evidence="12">
    <location>
        <begin position="894"/>
        <end position="961"/>
    </location>
</feature>
<dbReference type="PANTHER" id="PTHR11070">
    <property type="entry name" value="UVRD / RECB / PCRA DNA HELICASE FAMILY MEMBER"/>
    <property type="match status" value="1"/>
</dbReference>
<dbReference type="GO" id="GO:0042262">
    <property type="term" value="P:DNA protection"/>
    <property type="evidence" value="ECO:0007669"/>
    <property type="project" value="EnsemblFungi"/>
</dbReference>
<proteinExistence type="inferred from homology"/>
<dbReference type="GeneID" id="96900981"/>
<evidence type="ECO:0000256" key="11">
    <source>
        <dbReference type="PROSITE-ProRule" id="PRU00560"/>
    </source>
</evidence>
<sequence length="1147" mass="130220">MSNVNTLKESLPSTNDDLIRNILLSLNTQQRLAVEYNHEKALQVIAGPGTGKTKVLISRVAYLLLKEKLNPQDIIVTTFTNKAAKEMIDRLTKLLRGTHIRVDDLMIGTFHSICVKVLHQYGSSIGLSKQWRIADESEIDTIIHDLIANMPDQIRDYSNSMTRKVNLCLPKRGSSGDDEWAVSPKLVKRQISRLKSSAVVPDIYKEDPNHDSALAYFYENFQNELTKINALDFDDLLMNAFLLMTKERCLPHIKHVLVDEFQDTNEIQMDLTFLFAKANHHLSRGITVVGDPDQSIYAFRNALAYNFQTMVQKCPIECARIVLIENYRSSQSILDTSERLITQQTEGRQNRQPLHAQFNCEFPPVYINFPASFLQGPSLIRELLYLKALPNLFTYKDFSILVRQRRQIKPIETALIEYRIPYKIIRGVAFWELKEITAMLNLIKCIYSDNEKNAIIASLLYPPRGLGQASADKIKGLMDSKAGITTALDTLREINENKILSDIPTKGYTVIADFVRMLNACKLLFDTKPVNEALDAIFEKLFEMSGLKQEYLYFDGKKKKNLDISNLEADYTNKRYLNVKLLKTYFVGKLQENKPADENPTSSSNADSIRDIDTSYDAERNSMTVLERIREFFNSLTLYTSDLPDLSDFTENESQKFRREENERDGYVTISTIHGAKGLEWPVVFIPGCEEGIIPSIFSGENDADQDGEDDPETDEDNGSDIDKKIQIESPSKRRVKSIDEAVHEERRMFFVAQTRAKYLLYLSSVTSEGPRPSAPSRFLTPDLLGTMTDEQKVFKNLEMIMKLYRTLKKEPPVASQKDFSLKVLLKDYSQFVSARREHLIWNGSPCRNTSNLDLSKNIVTPPKLSLEFTTAAQQLHSTKGVTRNSVNQTKRQMLTKSPKKSYAPSITPSTPSPTKLYAPTTSSGDISPKPAKDYAPGYKSFRRAPNTLSPRKLEYSPSKSKTTKISLVTNSPERLVKRSNENSFLSFTDKPKSTIGTTPSKYWNEPAIKKEYNELTVVKSESTTGDLPMALKSKQSKPPNKNCRVTKVKEEFDSKKESSYDVNNTTAAELLHDPNDLTIDDRPILTNAKTLADAIRKPSRKNLKKENINNGKLKKEGQPNQMDIFSQLSRAKKKTKTNKGEIIIID</sequence>
<evidence type="ECO:0000256" key="10">
    <source>
        <dbReference type="ARBA" id="ARBA00048988"/>
    </source>
</evidence>
<dbReference type="Gene3D" id="3.40.50.300">
    <property type="entry name" value="P-loop containing nucleotide triphosphate hydrolases"/>
    <property type="match status" value="3"/>
</dbReference>
<accession>G0V7Q4</accession>
<dbReference type="Pfam" id="PF00580">
    <property type="entry name" value="UvrD-helicase"/>
    <property type="match status" value="1"/>
</dbReference>
<dbReference type="CDD" id="cd17932">
    <property type="entry name" value="DEXQc_UvrD"/>
    <property type="match status" value="1"/>
</dbReference>
<evidence type="ECO:0000256" key="6">
    <source>
        <dbReference type="ARBA" id="ARBA00023125"/>
    </source>
</evidence>
<dbReference type="PANTHER" id="PTHR11070:SF2">
    <property type="entry name" value="ATP-DEPENDENT DNA HELICASE SRS2"/>
    <property type="match status" value="1"/>
</dbReference>
<evidence type="ECO:0000256" key="12">
    <source>
        <dbReference type="SAM" id="MobiDB-lite"/>
    </source>
</evidence>
<gene>
    <name evidence="15" type="primary">NCAS0A09440</name>
    <name evidence="15" type="ordered locus">NCAS_0A09440</name>
</gene>
<dbReference type="CDD" id="cd22877">
    <property type="entry name" value="Srs2_C"/>
    <property type="match status" value="1"/>
</dbReference>
<evidence type="ECO:0000256" key="5">
    <source>
        <dbReference type="ARBA" id="ARBA00022840"/>
    </source>
</evidence>
<dbReference type="eggNOG" id="KOG2108">
    <property type="taxonomic scope" value="Eukaryota"/>
</dbReference>
<reference key="2">
    <citation type="submission" date="2011-08" db="EMBL/GenBank/DDBJ databases">
        <title>Genome sequence of Naumovozyma castellii.</title>
        <authorList>
            <person name="Gordon J.L."/>
            <person name="Armisen D."/>
            <person name="Proux-Wera E."/>
            <person name="OhEigeartaigh S.S."/>
            <person name="Byrne K.P."/>
            <person name="Wolfe K.H."/>
        </authorList>
    </citation>
    <scope>NUCLEOTIDE SEQUENCE</scope>
    <source>
        <strain>Type strain:CBS 4309</strain>
    </source>
</reference>
<evidence type="ECO:0000313" key="15">
    <source>
        <dbReference type="EMBL" id="CCC67502.1"/>
    </source>
</evidence>
<dbReference type="PROSITE" id="PS51198">
    <property type="entry name" value="UVRD_HELICASE_ATP_BIND"/>
    <property type="match status" value="1"/>
</dbReference>
<dbReference type="InterPro" id="IPR014016">
    <property type="entry name" value="UvrD-like_ATP-bd"/>
</dbReference>
<keyword evidence="7" id="KW-0413">Isomerase</keyword>
<name>G0V7Q4_NAUCA</name>
<dbReference type="GO" id="GO:1990986">
    <property type="term" value="P:DNA recombinase disassembly"/>
    <property type="evidence" value="ECO:0007669"/>
    <property type="project" value="EnsemblFungi"/>
</dbReference>
<dbReference type="GO" id="GO:0005524">
    <property type="term" value="F:ATP binding"/>
    <property type="evidence" value="ECO:0007669"/>
    <property type="project" value="UniProtKB-UniRule"/>
</dbReference>
<dbReference type="Proteomes" id="UP000001640">
    <property type="component" value="Chromosome 1"/>
</dbReference>
<feature type="domain" description="UvrD-like helicase ATP-binding" evidence="13">
    <location>
        <begin position="25"/>
        <end position="330"/>
    </location>
</feature>
<feature type="compositionally biased region" description="Low complexity" evidence="12">
    <location>
        <begin position="905"/>
        <end position="915"/>
    </location>
</feature>
<keyword evidence="5 11" id="KW-0067">ATP-binding</keyword>
<dbReference type="HOGENOM" id="CLU_004585_4_0_1"/>
<protein>
    <recommendedName>
        <fullName evidence="9">DNA 3'-5' helicase</fullName>
        <ecNumber evidence="9">5.6.2.4</ecNumber>
    </recommendedName>
</protein>
<dbReference type="EMBL" id="HE576752">
    <property type="protein sequence ID" value="CCC67502.1"/>
    <property type="molecule type" value="Genomic_DNA"/>
</dbReference>
<dbReference type="GO" id="GO:0008047">
    <property type="term" value="F:enzyme activator activity"/>
    <property type="evidence" value="ECO:0007669"/>
    <property type="project" value="EnsemblFungi"/>
</dbReference>
<keyword evidence="4 11" id="KW-0347">Helicase</keyword>
<dbReference type="SUPFAM" id="SSF52540">
    <property type="entry name" value="P-loop containing nucleoside triphosphate hydrolases"/>
    <property type="match status" value="1"/>
</dbReference>
<dbReference type="FunCoup" id="G0V7Q4">
    <property type="interactions" value="309"/>
</dbReference>
<dbReference type="OrthoDB" id="1470711at2759"/>
<dbReference type="GO" id="GO:0000725">
    <property type="term" value="P:recombinational repair"/>
    <property type="evidence" value="ECO:0007669"/>
    <property type="project" value="TreeGrafter"/>
</dbReference>
<evidence type="ECO:0000313" key="16">
    <source>
        <dbReference type="Proteomes" id="UP000001640"/>
    </source>
</evidence>
<reference evidence="15 16" key="1">
    <citation type="journal article" date="2011" name="Proc. Natl. Acad. Sci. U.S.A.">
        <title>Evolutionary erosion of yeast sex chromosomes by mating-type switching accidents.</title>
        <authorList>
            <person name="Gordon J.L."/>
            <person name="Armisen D."/>
            <person name="Proux-Wera E."/>
            <person name="Oheigeartaigh S.S."/>
            <person name="Byrne K.P."/>
            <person name="Wolfe K.H."/>
        </authorList>
    </citation>
    <scope>NUCLEOTIDE SEQUENCE [LARGE SCALE GENOMIC DNA]</scope>
    <source>
        <strain evidence="16">ATCC 76901 / BCRC 22586 / CBS 4309 / NBRC 1992 / NRRL Y-12630</strain>
    </source>
</reference>
<dbReference type="GO" id="GO:0003677">
    <property type="term" value="F:DNA binding"/>
    <property type="evidence" value="ECO:0007669"/>
    <property type="project" value="UniProtKB-KW"/>
</dbReference>
<dbReference type="GO" id="GO:0006303">
    <property type="term" value="P:double-strand break repair via nonhomologous end joining"/>
    <property type="evidence" value="ECO:0007669"/>
    <property type="project" value="EnsemblFungi"/>
</dbReference>
<dbReference type="GO" id="GO:0007127">
    <property type="term" value="P:meiosis I"/>
    <property type="evidence" value="ECO:0007669"/>
    <property type="project" value="EnsemblFungi"/>
</dbReference>
<dbReference type="RefSeq" id="XP_003673883.1">
    <property type="nucleotide sequence ID" value="XM_003673835.1"/>
</dbReference>
<dbReference type="KEGG" id="ncs:NCAS_0A09440"/>
<dbReference type="OMA" id="FFVAQTR"/>
<evidence type="ECO:0000259" key="14">
    <source>
        <dbReference type="PROSITE" id="PS51217"/>
    </source>
</evidence>
<comment type="catalytic activity">
    <reaction evidence="10">
        <text>ATP + H2O = ADP + phosphate + H(+)</text>
        <dbReference type="Rhea" id="RHEA:13065"/>
        <dbReference type="ChEBI" id="CHEBI:15377"/>
        <dbReference type="ChEBI" id="CHEBI:15378"/>
        <dbReference type="ChEBI" id="CHEBI:30616"/>
        <dbReference type="ChEBI" id="CHEBI:43474"/>
        <dbReference type="ChEBI" id="CHEBI:456216"/>
        <dbReference type="EC" id="5.6.2.4"/>
    </reaction>
</comment>
<evidence type="ECO:0000256" key="3">
    <source>
        <dbReference type="ARBA" id="ARBA00022801"/>
    </source>
</evidence>
<evidence type="ECO:0000256" key="8">
    <source>
        <dbReference type="ARBA" id="ARBA00034617"/>
    </source>
</evidence>
<keyword evidence="16" id="KW-1185">Reference proteome</keyword>
<dbReference type="GO" id="GO:0016787">
    <property type="term" value="F:hydrolase activity"/>
    <property type="evidence" value="ECO:0007669"/>
    <property type="project" value="UniProtKB-UniRule"/>
</dbReference>
<evidence type="ECO:0000256" key="2">
    <source>
        <dbReference type="ARBA" id="ARBA00022741"/>
    </source>
</evidence>
<dbReference type="CDD" id="cd18807">
    <property type="entry name" value="SF1_C_UvrD"/>
    <property type="match status" value="1"/>
</dbReference>
<keyword evidence="3 11" id="KW-0378">Hydrolase</keyword>
<dbReference type="AlphaFoldDB" id="G0V7Q4"/>
<comment type="catalytic activity">
    <reaction evidence="8">
        <text>Couples ATP hydrolysis with the unwinding of duplex DNA by translocating in the 3'-5' direction.</text>
        <dbReference type="EC" id="5.6.2.4"/>
    </reaction>
</comment>
<evidence type="ECO:0000259" key="13">
    <source>
        <dbReference type="PROSITE" id="PS51198"/>
    </source>
</evidence>
<dbReference type="STRING" id="1064592.G0V7Q4"/>
<dbReference type="InterPro" id="IPR000212">
    <property type="entry name" value="DNA_helicase_UvrD/REP"/>
</dbReference>
<dbReference type="InterPro" id="IPR013986">
    <property type="entry name" value="DExx_box_DNA_helicase_dom_sf"/>
</dbReference>
<dbReference type="GO" id="GO:2000042">
    <property type="term" value="P:negative regulation of double-strand break repair via homologous recombination"/>
    <property type="evidence" value="ECO:0007669"/>
    <property type="project" value="EnsemblFungi"/>
</dbReference>
<keyword evidence="6" id="KW-0238">DNA-binding</keyword>
<dbReference type="Gene3D" id="1.10.10.160">
    <property type="match status" value="1"/>
</dbReference>
<feature type="compositionally biased region" description="Acidic residues" evidence="12">
    <location>
        <begin position="702"/>
        <end position="720"/>
    </location>
</feature>
<dbReference type="GO" id="GO:0005634">
    <property type="term" value="C:nucleus"/>
    <property type="evidence" value="ECO:0007669"/>
    <property type="project" value="EnsemblFungi"/>
</dbReference>
<dbReference type="InterPro" id="IPR027417">
    <property type="entry name" value="P-loop_NTPase"/>
</dbReference>
<dbReference type="InParanoid" id="G0V7Q4"/>
<evidence type="ECO:0000256" key="4">
    <source>
        <dbReference type="ARBA" id="ARBA00022806"/>
    </source>
</evidence>
<feature type="domain" description="UvrD-like helicase C-terminal" evidence="14">
    <location>
        <begin position="331"/>
        <end position="678"/>
    </location>
</feature>
<evidence type="ECO:0000256" key="9">
    <source>
        <dbReference type="ARBA" id="ARBA00034808"/>
    </source>
</evidence>